<dbReference type="PROSITE" id="PS00741">
    <property type="entry name" value="DH_1"/>
    <property type="match status" value="1"/>
</dbReference>
<dbReference type="InterPro" id="IPR053793">
    <property type="entry name" value="PB1-like"/>
</dbReference>
<dbReference type="InterPro" id="IPR000219">
    <property type="entry name" value="DH_dom"/>
</dbReference>
<reference evidence="5" key="1">
    <citation type="submission" date="2021-06" db="EMBL/GenBank/DDBJ databases">
        <authorList>
            <person name="Kallberg Y."/>
            <person name="Tangrot J."/>
            <person name="Rosling A."/>
        </authorList>
    </citation>
    <scope>NUCLEOTIDE SEQUENCE</scope>
    <source>
        <strain evidence="5">FL130A</strain>
    </source>
</reference>
<dbReference type="FunFam" id="1.20.900.10:FF:000046">
    <property type="entry name" value="Related to CDC24-GTP/GDP exchange factor for Cdc42p"/>
    <property type="match status" value="1"/>
</dbReference>
<dbReference type="InterPro" id="IPR035899">
    <property type="entry name" value="DBL_dom_sf"/>
</dbReference>
<evidence type="ECO:0000259" key="2">
    <source>
        <dbReference type="PROSITE" id="PS50003"/>
    </source>
</evidence>
<feature type="compositionally biased region" description="Low complexity" evidence="1">
    <location>
        <begin position="698"/>
        <end position="715"/>
    </location>
</feature>
<dbReference type="SMART" id="SM00325">
    <property type="entry name" value="RhoGEF"/>
    <property type="match status" value="1"/>
</dbReference>
<dbReference type="CDD" id="cd00160">
    <property type="entry name" value="RhoGEF"/>
    <property type="match status" value="1"/>
</dbReference>
<dbReference type="GO" id="GO:0035556">
    <property type="term" value="P:intracellular signal transduction"/>
    <property type="evidence" value="ECO:0007669"/>
    <property type="project" value="InterPro"/>
</dbReference>
<dbReference type="Gene3D" id="2.30.29.30">
    <property type="entry name" value="Pleckstrin-homology domain (PH domain)/Phosphotyrosine-binding domain (PTB)"/>
    <property type="match status" value="1"/>
</dbReference>
<dbReference type="InterPro" id="IPR036872">
    <property type="entry name" value="CH_dom_sf"/>
</dbReference>
<feature type="compositionally biased region" description="Polar residues" evidence="1">
    <location>
        <begin position="752"/>
        <end position="775"/>
    </location>
</feature>
<dbReference type="CDD" id="cd05992">
    <property type="entry name" value="PB1"/>
    <property type="match status" value="1"/>
</dbReference>
<dbReference type="SMART" id="SM00233">
    <property type="entry name" value="PH"/>
    <property type="match status" value="1"/>
</dbReference>
<dbReference type="GO" id="GO:0030010">
    <property type="term" value="P:establishment of cell polarity"/>
    <property type="evidence" value="ECO:0007669"/>
    <property type="project" value="TreeGrafter"/>
</dbReference>
<evidence type="ECO:0000313" key="6">
    <source>
        <dbReference type="Proteomes" id="UP000789508"/>
    </source>
</evidence>
<feature type="region of interest" description="Disordered" evidence="1">
    <location>
        <begin position="547"/>
        <end position="572"/>
    </location>
</feature>
<dbReference type="InterPro" id="IPR033511">
    <property type="entry name" value="Cdc24/Scd1_PH_dom"/>
</dbReference>
<feature type="domain" description="PB1" evidence="4">
    <location>
        <begin position="885"/>
        <end position="971"/>
    </location>
</feature>
<proteinExistence type="predicted"/>
<dbReference type="SUPFAM" id="SSF50729">
    <property type="entry name" value="PH domain-like"/>
    <property type="match status" value="1"/>
</dbReference>
<comment type="caution">
    <text evidence="5">The sequence shown here is derived from an EMBL/GenBank/DDBJ whole genome shotgun (WGS) entry which is preliminary data.</text>
</comment>
<dbReference type="EMBL" id="CAJVPS010000104">
    <property type="protein sequence ID" value="CAG8452434.1"/>
    <property type="molecule type" value="Genomic_DNA"/>
</dbReference>
<dbReference type="GO" id="GO:0031106">
    <property type="term" value="P:septin ring organization"/>
    <property type="evidence" value="ECO:0007669"/>
    <property type="project" value="TreeGrafter"/>
</dbReference>
<dbReference type="PROSITE" id="PS50010">
    <property type="entry name" value="DH_2"/>
    <property type="match status" value="1"/>
</dbReference>
<name>A0A9N8VDJ5_9GLOM</name>
<evidence type="ECO:0000259" key="4">
    <source>
        <dbReference type="PROSITE" id="PS51745"/>
    </source>
</evidence>
<dbReference type="PROSITE" id="PS50003">
    <property type="entry name" value="PH_DOMAIN"/>
    <property type="match status" value="1"/>
</dbReference>
<dbReference type="PANTHER" id="PTHR47339:SF1">
    <property type="entry name" value="CELL DIVISION CONTROL PROTEIN 24"/>
    <property type="match status" value="1"/>
</dbReference>
<dbReference type="Pfam" id="PF06395">
    <property type="entry name" value="CDC24"/>
    <property type="match status" value="1"/>
</dbReference>
<dbReference type="SMART" id="SM00666">
    <property type="entry name" value="PB1"/>
    <property type="match status" value="1"/>
</dbReference>
<feature type="domain" description="PH" evidence="2">
    <location>
        <begin position="425"/>
        <end position="545"/>
    </location>
</feature>
<dbReference type="AlphaFoldDB" id="A0A9N8VDJ5"/>
<dbReference type="Pfam" id="PF00621">
    <property type="entry name" value="RhoGEF"/>
    <property type="match status" value="1"/>
</dbReference>
<dbReference type="InterPro" id="IPR010481">
    <property type="entry name" value="Cdc24/Scd1_N"/>
</dbReference>
<dbReference type="PANTHER" id="PTHR47339">
    <property type="entry name" value="CELL DIVISION CONTROL PROTEIN 24"/>
    <property type="match status" value="1"/>
</dbReference>
<feature type="compositionally biased region" description="Polar residues" evidence="1">
    <location>
        <begin position="653"/>
        <end position="665"/>
    </location>
</feature>
<dbReference type="GO" id="GO:0005737">
    <property type="term" value="C:cytoplasm"/>
    <property type="evidence" value="ECO:0007669"/>
    <property type="project" value="TreeGrafter"/>
</dbReference>
<dbReference type="OrthoDB" id="1594986at2759"/>
<feature type="region of interest" description="Disordered" evidence="1">
    <location>
        <begin position="831"/>
        <end position="865"/>
    </location>
</feature>
<feature type="region of interest" description="Disordered" evidence="1">
    <location>
        <begin position="739"/>
        <end position="775"/>
    </location>
</feature>
<feature type="region of interest" description="Disordered" evidence="1">
    <location>
        <begin position="686"/>
        <end position="724"/>
    </location>
</feature>
<dbReference type="Pfam" id="PF15411">
    <property type="entry name" value="PH_10"/>
    <property type="match status" value="1"/>
</dbReference>
<dbReference type="InterPro" id="IPR053026">
    <property type="entry name" value="CDC42_GEF"/>
</dbReference>
<feature type="region of interest" description="Disordered" evidence="1">
    <location>
        <begin position="594"/>
        <end position="665"/>
    </location>
</feature>
<gene>
    <name evidence="5" type="ORF">ALEPTO_LOCUS1088</name>
</gene>
<organism evidence="5 6">
    <name type="scientific">Ambispora leptoticha</name>
    <dbReference type="NCBI Taxonomy" id="144679"/>
    <lineage>
        <taxon>Eukaryota</taxon>
        <taxon>Fungi</taxon>
        <taxon>Fungi incertae sedis</taxon>
        <taxon>Mucoromycota</taxon>
        <taxon>Glomeromycotina</taxon>
        <taxon>Glomeromycetes</taxon>
        <taxon>Archaeosporales</taxon>
        <taxon>Ambisporaceae</taxon>
        <taxon>Ambispora</taxon>
    </lineage>
</organism>
<dbReference type="InterPro" id="IPR000270">
    <property type="entry name" value="PB1_dom"/>
</dbReference>
<dbReference type="Gene3D" id="1.10.418.10">
    <property type="entry name" value="Calponin-like domain"/>
    <property type="match status" value="1"/>
</dbReference>
<dbReference type="SUPFAM" id="SSF54277">
    <property type="entry name" value="CAD &amp; PB1 domains"/>
    <property type="match status" value="1"/>
</dbReference>
<dbReference type="CDD" id="cd13246">
    <property type="entry name" value="PH_Scd1"/>
    <property type="match status" value="1"/>
</dbReference>
<dbReference type="GO" id="GO:0005085">
    <property type="term" value="F:guanyl-nucleotide exchange factor activity"/>
    <property type="evidence" value="ECO:0007669"/>
    <property type="project" value="InterPro"/>
</dbReference>
<keyword evidence="6" id="KW-1185">Reference proteome</keyword>
<accession>A0A9N8VDJ5</accession>
<feature type="compositionally biased region" description="Low complexity" evidence="1">
    <location>
        <begin position="20"/>
        <end position="31"/>
    </location>
</feature>
<dbReference type="CDD" id="cd00014">
    <property type="entry name" value="CH_SF"/>
    <property type="match status" value="1"/>
</dbReference>
<evidence type="ECO:0000259" key="3">
    <source>
        <dbReference type="PROSITE" id="PS50010"/>
    </source>
</evidence>
<dbReference type="Pfam" id="PF00564">
    <property type="entry name" value="PB1"/>
    <property type="match status" value="1"/>
</dbReference>
<dbReference type="SUPFAM" id="SSF48065">
    <property type="entry name" value="DBL homology domain (DH-domain)"/>
    <property type="match status" value="1"/>
</dbReference>
<dbReference type="InterPro" id="IPR001849">
    <property type="entry name" value="PH_domain"/>
</dbReference>
<dbReference type="PROSITE" id="PS51745">
    <property type="entry name" value="PB1"/>
    <property type="match status" value="1"/>
</dbReference>
<dbReference type="Gene3D" id="1.20.900.10">
    <property type="entry name" value="Dbl homology (DH) domain"/>
    <property type="match status" value="1"/>
</dbReference>
<feature type="region of interest" description="Disordered" evidence="1">
    <location>
        <begin position="1"/>
        <end position="37"/>
    </location>
</feature>
<dbReference type="GO" id="GO:0000935">
    <property type="term" value="C:division septum"/>
    <property type="evidence" value="ECO:0007669"/>
    <property type="project" value="TreeGrafter"/>
</dbReference>
<feature type="compositionally biased region" description="Polar residues" evidence="1">
    <location>
        <begin position="10"/>
        <end position="19"/>
    </location>
</feature>
<dbReference type="Proteomes" id="UP000789508">
    <property type="component" value="Unassembled WGS sequence"/>
</dbReference>
<evidence type="ECO:0000256" key="1">
    <source>
        <dbReference type="SAM" id="MobiDB-lite"/>
    </source>
</evidence>
<dbReference type="GO" id="GO:0005634">
    <property type="term" value="C:nucleus"/>
    <property type="evidence" value="ECO:0007669"/>
    <property type="project" value="TreeGrafter"/>
</dbReference>
<dbReference type="InterPro" id="IPR001331">
    <property type="entry name" value="GDS_CDC24_CS"/>
</dbReference>
<dbReference type="Gene3D" id="3.10.20.90">
    <property type="entry name" value="Phosphatidylinositol 3-kinase Catalytic Subunit, Chain A, domain 1"/>
    <property type="match status" value="1"/>
</dbReference>
<dbReference type="GO" id="GO:0043332">
    <property type="term" value="C:mating projection tip"/>
    <property type="evidence" value="ECO:0007669"/>
    <property type="project" value="TreeGrafter"/>
</dbReference>
<sequence>MNRGAIKRSPSLNQLPNVGTLTITNETPTPTGANTLNRPAQASQSLYQLCLELLERLYCVDGFEEYLEQAQSNIQNNNINNNSTGIGTPTTETPNGLIQSDPVTLLWQTFRLGYPLCALFNAMQPAMSIAAEFTQPPSLTTKPSSSHAKTNQKSVYHFLVACKAELKLKEESMFGISSLYKDDTNDFVKVINTVKSVTDKIEEKGLLNLSRRQLLRSSDPMAPKDNRARVVHELLETERKYVQDMEALQDYARKLQNQEIVNADTIHHLFANLNQLVDFQRRFLIGVETNASYPPSEQRFGYLFLSMEENFEVYQPFCANYQSASELVIQERQNLMQLKDVVEPTYELPSLLIKPIQRICKYPLLLQELLKYTDKNENPYYDEIEQGLKAIKRVTDRVNETRRKQENEAVVKDLERRVEDWKGHNISSFGSLLLEDVFIMQKDDSEREYHVYLFERILLCCKDTSKQNPKNNIIKNNRRQKRASLQLKGRIFIHNITAVVNHSHPGLWLIKVFWRGDTEMESFSLKCRNEEQLKKWQNALEKLLSEHQSSANASSRGSFDTTTSPIKRTGVSSTQLASLQNLDWTLKQSRSQSLPYGQMPQYNGRKTRDENISAPYNWRSNTPPLPNLPQQQQMHHHLPRHPNNMSMPPLPRNGSTTAPPTMASFPSNVVLPNEYAASSSNISYSNNNYLPSSPPSNPASSPQSTRSSTSTGSHPHGILQRRNSEHFADSIAKFMMSTEDDDYITPPPPIQRTLSHSAASGQTFQQTNGSLPLQQQNVGSNIQNKSMRKRSQSSPNIQAIPETYDELVPDLPNNGNIPLSNSNEFHSLATLQRHSGSSTSSQQSVGASTASPTGSASSHSLTSPISNGSINGKHYAQANVGLGISMKIKVNYSGEIFVIVVPQEIEYRDLCERIERKIRLVTTGRDDSIPIRIKYQDEDGDHVTINSDEDVQMAFEGRLAAGGNFVNLYVS</sequence>
<feature type="compositionally biased region" description="Low complexity" evidence="1">
    <location>
        <begin position="835"/>
        <end position="863"/>
    </location>
</feature>
<evidence type="ECO:0000313" key="5">
    <source>
        <dbReference type="EMBL" id="CAG8452434.1"/>
    </source>
</evidence>
<protein>
    <submittedName>
        <fullName evidence="5">10617_t:CDS:1</fullName>
    </submittedName>
</protein>
<feature type="domain" description="DH" evidence="3">
    <location>
        <begin position="226"/>
        <end position="401"/>
    </location>
</feature>
<dbReference type="InterPro" id="IPR011993">
    <property type="entry name" value="PH-like_dom_sf"/>
</dbReference>